<keyword evidence="7 19" id="KW-0808">Transferase</keyword>
<dbReference type="PROSITE" id="PS50109">
    <property type="entry name" value="HIS_KIN"/>
    <property type="match status" value="1"/>
</dbReference>
<keyword evidence="11" id="KW-0902">Two-component regulatory system</keyword>
<comment type="subcellular location">
    <subcellularLocation>
        <location evidence="2">Cell membrane</location>
    </subcellularLocation>
</comment>
<evidence type="ECO:0000256" key="1">
    <source>
        <dbReference type="ARBA" id="ARBA00000085"/>
    </source>
</evidence>
<evidence type="ECO:0000256" key="8">
    <source>
        <dbReference type="ARBA" id="ARBA00022741"/>
    </source>
</evidence>
<dbReference type="EC" id="2.7.13.3" evidence="3"/>
<dbReference type="SMART" id="SM00448">
    <property type="entry name" value="REC"/>
    <property type="match status" value="1"/>
</dbReference>
<dbReference type="AlphaFoldDB" id="A0A174H8R9"/>
<keyword evidence="16" id="KW-1133">Transmembrane helix</keyword>
<dbReference type="Pfam" id="PF00512">
    <property type="entry name" value="HisKA"/>
    <property type="match status" value="1"/>
</dbReference>
<feature type="transmembrane region" description="Helical" evidence="16">
    <location>
        <begin position="297"/>
        <end position="319"/>
    </location>
</feature>
<evidence type="ECO:0000256" key="7">
    <source>
        <dbReference type="ARBA" id="ARBA00022679"/>
    </source>
</evidence>
<dbReference type="SUPFAM" id="SSF52172">
    <property type="entry name" value="CheY-like"/>
    <property type="match status" value="1"/>
</dbReference>
<evidence type="ECO:0000256" key="3">
    <source>
        <dbReference type="ARBA" id="ARBA00012438"/>
    </source>
</evidence>
<dbReference type="InterPro" id="IPR036097">
    <property type="entry name" value="HisK_dim/P_sf"/>
</dbReference>
<dbReference type="PROSITE" id="PS50110">
    <property type="entry name" value="RESPONSE_REGULATORY"/>
    <property type="match status" value="1"/>
</dbReference>
<feature type="domain" description="Histidine kinase" evidence="17">
    <location>
        <begin position="380"/>
        <end position="604"/>
    </location>
</feature>
<proteinExistence type="predicted"/>
<dbReference type="GO" id="GO:0005886">
    <property type="term" value="C:plasma membrane"/>
    <property type="evidence" value="ECO:0007669"/>
    <property type="project" value="UniProtKB-SubCell"/>
</dbReference>
<dbReference type="Proteomes" id="UP000095706">
    <property type="component" value="Unassembled WGS sequence"/>
</dbReference>
<dbReference type="GO" id="GO:0009927">
    <property type="term" value="F:histidine phosphotransfer kinase activity"/>
    <property type="evidence" value="ECO:0007669"/>
    <property type="project" value="TreeGrafter"/>
</dbReference>
<evidence type="ECO:0000256" key="2">
    <source>
        <dbReference type="ARBA" id="ARBA00004236"/>
    </source>
</evidence>
<dbReference type="Gene3D" id="3.30.450.20">
    <property type="entry name" value="PAS domain"/>
    <property type="match status" value="1"/>
</dbReference>
<evidence type="ECO:0000256" key="13">
    <source>
        <dbReference type="ARBA" id="ARBA00024867"/>
    </source>
</evidence>
<accession>A0A174H8R9</accession>
<sequence length="761" mass="86008">MGTEQAKTKRKKMIVPLFFLILIFLNLIFVKLLLNRMNSYIAENGKSSMGAVVEQIQQTYDLQVNGYYSRLHMLEDFLTQEGVRSIELDRNKKFFEAWQKESESTLIFLQENGKAITTDGTKLRVDMPSKLLLDLRNGYNIGKLVSLDYNQKKKDGYLVAIPCQEYTIKGETYTAIGTLYDHSKLDSMLSVKSYNGNAYLFMLDNDGNITYTNQKEDKFFRNYFLLKHLKGDQAITEEEADSLQKKLDGREQGVELVESDKPYYLGYCPIENNNTMLICIVEKSVVDNVLRDYQKTIVFETILMAGFILLLFAGLFYSISRRSLAEQKAEYEKRNNEIQTQAMKEMEESNKKLKKAKDITTEALQTAENANKAKTDFLSNMSHDIRTPMNAIIGMTSLIRHDAGNKAKVIEYADKIDISSQHLLGIINDVLDMSKIEAGKTVFKYTDFSILDFITELNTIFHSQIDEKNQTLTIIKENIRHEWVNGDQVHLMQIFSNLVSNAVKYTQEGGKIQFLVEECETKSSVYAKYRFLVSDNGMGMSADFKDTIFDAFTRAESSMTNKIQGTGLGMAITKNLVEAMGGTIDVESELGQGSCFEVLIDLRIAEDRFVSSAEQAEKDEPAGNVLKGMRFLCAEDNELNAEILMELLKIEGAECTICENGKRVLEAFEQSAPGDYDMILMDVQMPVMNGYEATKAIRRSSHELAKTIPIIAMTANAFSEDIQHSLAAGMNAHVSKPIEMKVLEKTIRSIKSGGGHRNATH</sequence>
<reference evidence="19 20" key="1">
    <citation type="submission" date="2015-09" db="EMBL/GenBank/DDBJ databases">
        <authorList>
            <consortium name="Pathogen Informatics"/>
        </authorList>
    </citation>
    <scope>NUCLEOTIDE SEQUENCE [LARGE SCALE GENOMIC DNA]</scope>
    <source>
        <strain evidence="19 20">2789STDY5608849</strain>
    </source>
</reference>
<evidence type="ECO:0000256" key="4">
    <source>
        <dbReference type="ARBA" id="ARBA00018672"/>
    </source>
</evidence>
<keyword evidence="5" id="KW-1003">Cell membrane</keyword>
<dbReference type="EMBL" id="CYYV01000013">
    <property type="protein sequence ID" value="CUO71303.1"/>
    <property type="molecule type" value="Genomic_DNA"/>
</dbReference>
<evidence type="ECO:0000256" key="15">
    <source>
        <dbReference type="SAM" id="Coils"/>
    </source>
</evidence>
<dbReference type="Gene3D" id="1.10.287.130">
    <property type="match status" value="1"/>
</dbReference>
<evidence type="ECO:0000256" key="9">
    <source>
        <dbReference type="ARBA" id="ARBA00022777"/>
    </source>
</evidence>
<dbReference type="PANTHER" id="PTHR43047:SF72">
    <property type="entry name" value="OSMOSENSING HISTIDINE PROTEIN KINASE SLN1"/>
    <property type="match status" value="1"/>
</dbReference>
<organism evidence="19 20">
    <name type="scientific">Fusicatenibacter saccharivorans</name>
    <dbReference type="NCBI Taxonomy" id="1150298"/>
    <lineage>
        <taxon>Bacteria</taxon>
        <taxon>Bacillati</taxon>
        <taxon>Bacillota</taxon>
        <taxon>Clostridia</taxon>
        <taxon>Lachnospirales</taxon>
        <taxon>Lachnospiraceae</taxon>
        <taxon>Fusicatenibacter</taxon>
    </lineage>
</organism>
<name>A0A174H8R9_9FIRM</name>
<protein>
    <recommendedName>
        <fullName evidence="4">Stage 0 sporulation protein A homolog</fullName>
        <ecNumber evidence="3">2.7.13.3</ecNumber>
    </recommendedName>
</protein>
<evidence type="ECO:0000313" key="19">
    <source>
        <dbReference type="EMBL" id="CUO71303.1"/>
    </source>
</evidence>
<dbReference type="SUPFAM" id="SSF47384">
    <property type="entry name" value="Homodimeric domain of signal transducing histidine kinase"/>
    <property type="match status" value="1"/>
</dbReference>
<dbReference type="Pfam" id="PF00072">
    <property type="entry name" value="Response_reg"/>
    <property type="match status" value="1"/>
</dbReference>
<keyword evidence="12 16" id="KW-0472">Membrane</keyword>
<dbReference type="InterPro" id="IPR004358">
    <property type="entry name" value="Sig_transdc_His_kin-like_C"/>
</dbReference>
<feature type="transmembrane region" description="Helical" evidence="16">
    <location>
        <begin position="13"/>
        <end position="34"/>
    </location>
</feature>
<dbReference type="CDD" id="cd17546">
    <property type="entry name" value="REC_hyHK_CKI1_RcsC-like"/>
    <property type="match status" value="1"/>
</dbReference>
<dbReference type="InterPro" id="IPR011006">
    <property type="entry name" value="CheY-like_superfamily"/>
</dbReference>
<dbReference type="SMART" id="SM00388">
    <property type="entry name" value="HisKA"/>
    <property type="match status" value="1"/>
</dbReference>
<dbReference type="PANTHER" id="PTHR43047">
    <property type="entry name" value="TWO-COMPONENT HISTIDINE PROTEIN KINASE"/>
    <property type="match status" value="1"/>
</dbReference>
<dbReference type="Pfam" id="PF02518">
    <property type="entry name" value="HATPase_c"/>
    <property type="match status" value="1"/>
</dbReference>
<dbReference type="GO" id="GO:0000155">
    <property type="term" value="F:phosphorelay sensor kinase activity"/>
    <property type="evidence" value="ECO:0007669"/>
    <property type="project" value="InterPro"/>
</dbReference>
<dbReference type="InterPro" id="IPR003594">
    <property type="entry name" value="HATPase_dom"/>
</dbReference>
<dbReference type="InterPro" id="IPR003661">
    <property type="entry name" value="HisK_dim/P_dom"/>
</dbReference>
<feature type="coiled-coil region" evidence="15">
    <location>
        <begin position="321"/>
        <end position="370"/>
    </location>
</feature>
<comment type="catalytic activity">
    <reaction evidence="1">
        <text>ATP + protein L-histidine = ADP + protein N-phospho-L-histidine.</text>
        <dbReference type="EC" id="2.7.13.3"/>
    </reaction>
</comment>
<keyword evidence="6 14" id="KW-0597">Phosphoprotein</keyword>
<evidence type="ECO:0000313" key="20">
    <source>
        <dbReference type="Proteomes" id="UP000095706"/>
    </source>
</evidence>
<dbReference type="CDD" id="cd00082">
    <property type="entry name" value="HisKA"/>
    <property type="match status" value="1"/>
</dbReference>
<dbReference type="GO" id="GO:0005524">
    <property type="term" value="F:ATP binding"/>
    <property type="evidence" value="ECO:0007669"/>
    <property type="project" value="UniProtKB-KW"/>
</dbReference>
<keyword evidence="15" id="KW-0175">Coiled coil</keyword>
<keyword evidence="16" id="KW-0812">Transmembrane</keyword>
<dbReference type="InterPro" id="IPR001789">
    <property type="entry name" value="Sig_transdc_resp-reg_receiver"/>
</dbReference>
<evidence type="ECO:0000256" key="12">
    <source>
        <dbReference type="ARBA" id="ARBA00023136"/>
    </source>
</evidence>
<feature type="modified residue" description="4-aspartylphosphate" evidence="14">
    <location>
        <position position="682"/>
    </location>
</feature>
<gene>
    <name evidence="19" type="primary">rpfC_2</name>
    <name evidence="19" type="ORF">ERS852406_02638</name>
</gene>
<dbReference type="FunFam" id="3.30.565.10:FF:000023">
    <property type="entry name" value="PAS domain-containing sensor histidine kinase"/>
    <property type="match status" value="1"/>
</dbReference>
<dbReference type="InterPro" id="IPR036890">
    <property type="entry name" value="HATPase_C_sf"/>
</dbReference>
<evidence type="ECO:0000256" key="6">
    <source>
        <dbReference type="ARBA" id="ARBA00022553"/>
    </source>
</evidence>
<evidence type="ECO:0000256" key="11">
    <source>
        <dbReference type="ARBA" id="ARBA00023012"/>
    </source>
</evidence>
<dbReference type="SUPFAM" id="SSF55874">
    <property type="entry name" value="ATPase domain of HSP90 chaperone/DNA topoisomerase II/histidine kinase"/>
    <property type="match status" value="1"/>
</dbReference>
<dbReference type="Gene3D" id="3.30.565.10">
    <property type="entry name" value="Histidine kinase-like ATPase, C-terminal domain"/>
    <property type="match status" value="1"/>
</dbReference>
<keyword evidence="9" id="KW-0418">Kinase</keyword>
<evidence type="ECO:0000259" key="17">
    <source>
        <dbReference type="PROSITE" id="PS50109"/>
    </source>
</evidence>
<keyword evidence="10" id="KW-0067">ATP-binding</keyword>
<dbReference type="SMART" id="SM00387">
    <property type="entry name" value="HATPase_c"/>
    <property type="match status" value="1"/>
</dbReference>
<dbReference type="PRINTS" id="PR00344">
    <property type="entry name" value="BCTRLSENSOR"/>
</dbReference>
<dbReference type="Gene3D" id="3.40.50.2300">
    <property type="match status" value="1"/>
</dbReference>
<evidence type="ECO:0000256" key="14">
    <source>
        <dbReference type="PROSITE-ProRule" id="PRU00169"/>
    </source>
</evidence>
<feature type="domain" description="Response regulatory" evidence="18">
    <location>
        <begin position="630"/>
        <end position="751"/>
    </location>
</feature>
<keyword evidence="8" id="KW-0547">Nucleotide-binding</keyword>
<dbReference type="InterPro" id="IPR005467">
    <property type="entry name" value="His_kinase_dom"/>
</dbReference>
<evidence type="ECO:0000256" key="10">
    <source>
        <dbReference type="ARBA" id="ARBA00022840"/>
    </source>
</evidence>
<evidence type="ECO:0000256" key="5">
    <source>
        <dbReference type="ARBA" id="ARBA00022475"/>
    </source>
</evidence>
<evidence type="ECO:0000259" key="18">
    <source>
        <dbReference type="PROSITE" id="PS50110"/>
    </source>
</evidence>
<evidence type="ECO:0000256" key="16">
    <source>
        <dbReference type="SAM" id="Phobius"/>
    </source>
</evidence>
<comment type="function">
    <text evidence="13">May play the central regulatory role in sporulation. It may be an element of the effector pathway responsible for the activation of sporulation genes in response to nutritional stress. Spo0A may act in concert with spo0H (a sigma factor) to control the expression of some genes that are critical to the sporulation process.</text>
</comment>